<evidence type="ECO:0000256" key="1">
    <source>
        <dbReference type="PROSITE-ProRule" id="PRU00191"/>
    </source>
</evidence>
<dbReference type="Gene3D" id="3.30.505.10">
    <property type="entry name" value="SH2 domain"/>
    <property type="match status" value="1"/>
</dbReference>
<dbReference type="PANTHER" id="PTHR14247">
    <property type="entry name" value="BREAST CANCER ANTI-ESTROGEN RESISTANCE PROTEIN 3 HOMOLOG-LIKE PROTEIN"/>
    <property type="match status" value="1"/>
</dbReference>
<evidence type="ECO:0000313" key="3">
    <source>
        <dbReference type="EMBL" id="KAG5682612.1"/>
    </source>
</evidence>
<evidence type="ECO:0000313" key="4">
    <source>
        <dbReference type="Proteomes" id="UP001107558"/>
    </source>
</evidence>
<dbReference type="SUPFAM" id="SSF55550">
    <property type="entry name" value="SH2 domain"/>
    <property type="match status" value="1"/>
</dbReference>
<feature type="domain" description="SH2" evidence="2">
    <location>
        <begin position="60"/>
        <end position="151"/>
    </location>
</feature>
<dbReference type="PROSITE" id="PS50001">
    <property type="entry name" value="SH2"/>
    <property type="match status" value="1"/>
</dbReference>
<dbReference type="InterPro" id="IPR000980">
    <property type="entry name" value="SH2"/>
</dbReference>
<dbReference type="SMART" id="SM00252">
    <property type="entry name" value="SH2"/>
    <property type="match status" value="1"/>
</dbReference>
<accession>A0A9J6CKV9</accession>
<dbReference type="EMBL" id="JADBJN010000001">
    <property type="protein sequence ID" value="KAG5682612.1"/>
    <property type="molecule type" value="Genomic_DNA"/>
</dbReference>
<gene>
    <name evidence="3" type="ORF">PVAND_011955</name>
</gene>
<dbReference type="AlphaFoldDB" id="A0A9J6CKV9"/>
<dbReference type="InterPro" id="IPR051853">
    <property type="entry name" value="SH2-Ras-GEF_adapter"/>
</dbReference>
<name>A0A9J6CKV9_POLVA</name>
<reference evidence="3" key="1">
    <citation type="submission" date="2021-03" db="EMBL/GenBank/DDBJ databases">
        <title>Chromosome level genome of the anhydrobiotic midge Polypedilum vanderplanki.</title>
        <authorList>
            <person name="Yoshida Y."/>
            <person name="Kikawada T."/>
            <person name="Gusev O."/>
        </authorList>
    </citation>
    <scope>NUCLEOTIDE SEQUENCE</scope>
    <source>
        <strain evidence="3">NIAS01</strain>
        <tissue evidence="3">Whole body or cell culture</tissue>
    </source>
</reference>
<dbReference type="PRINTS" id="PR00401">
    <property type="entry name" value="SH2DOMAIN"/>
</dbReference>
<keyword evidence="4" id="KW-1185">Reference proteome</keyword>
<protein>
    <recommendedName>
        <fullName evidence="2">SH2 domain-containing protein</fullName>
    </recommendedName>
</protein>
<dbReference type="PANTHER" id="PTHR14247:SF8">
    <property type="entry name" value="RAS-GEF DOMAIN-CONTAINING PROTEIN"/>
    <property type="match status" value="1"/>
</dbReference>
<organism evidence="3 4">
    <name type="scientific">Polypedilum vanderplanki</name>
    <name type="common">Sleeping chironomid midge</name>
    <dbReference type="NCBI Taxonomy" id="319348"/>
    <lineage>
        <taxon>Eukaryota</taxon>
        <taxon>Metazoa</taxon>
        <taxon>Ecdysozoa</taxon>
        <taxon>Arthropoda</taxon>
        <taxon>Hexapoda</taxon>
        <taxon>Insecta</taxon>
        <taxon>Pterygota</taxon>
        <taxon>Neoptera</taxon>
        <taxon>Endopterygota</taxon>
        <taxon>Diptera</taxon>
        <taxon>Nematocera</taxon>
        <taxon>Chironomoidea</taxon>
        <taxon>Chironomidae</taxon>
        <taxon>Chironominae</taxon>
        <taxon>Polypedilum</taxon>
        <taxon>Polypedilum</taxon>
    </lineage>
</organism>
<proteinExistence type="predicted"/>
<dbReference type="Proteomes" id="UP001107558">
    <property type="component" value="Chromosome 1"/>
</dbReference>
<dbReference type="InterPro" id="IPR036860">
    <property type="entry name" value="SH2_dom_sf"/>
</dbReference>
<keyword evidence="1" id="KW-0727">SH2 domain</keyword>
<sequence>MNDFYYEDDNLDFNLINKDYKEKILPGIEKVHSNVYENFNIITKLSKTEENRRQLQNENWFHGAITRETSESLLKIPGDFLVRESNSLPGQIVLSCYNGSYIHVTLTDSDGNLRSAKGRFKDVKDLIEYYYFNKFVISELVEYSFYLLHPIISL</sequence>
<dbReference type="OrthoDB" id="8815311at2759"/>
<evidence type="ECO:0000259" key="2">
    <source>
        <dbReference type="PROSITE" id="PS50001"/>
    </source>
</evidence>
<comment type="caution">
    <text evidence="3">The sequence shown here is derived from an EMBL/GenBank/DDBJ whole genome shotgun (WGS) entry which is preliminary data.</text>
</comment>
<dbReference type="Pfam" id="PF00017">
    <property type="entry name" value="SH2"/>
    <property type="match status" value="1"/>
</dbReference>